<dbReference type="Proteomes" id="UP000419743">
    <property type="component" value="Unassembled WGS sequence"/>
</dbReference>
<dbReference type="AlphaFoldDB" id="A0A7M4DFV5"/>
<evidence type="ECO:0000259" key="1">
    <source>
        <dbReference type="SMART" id="SM00460"/>
    </source>
</evidence>
<dbReference type="InterPro" id="IPR038765">
    <property type="entry name" value="Papain-like_cys_pep_sf"/>
</dbReference>
<dbReference type="SUPFAM" id="SSF54001">
    <property type="entry name" value="Cysteine proteinases"/>
    <property type="match status" value="1"/>
</dbReference>
<dbReference type="RefSeq" id="WP_156739835.1">
    <property type="nucleotide sequence ID" value="NZ_CACRYJ010000016.1"/>
</dbReference>
<proteinExistence type="predicted"/>
<gene>
    <name evidence="2" type="ORF">HALOF300_01000</name>
</gene>
<dbReference type="EMBL" id="CACRYJ010000016">
    <property type="protein sequence ID" value="VZO35798.1"/>
    <property type="molecule type" value="Genomic_DNA"/>
</dbReference>
<dbReference type="Gene3D" id="3.10.620.30">
    <property type="match status" value="1"/>
</dbReference>
<dbReference type="InterPro" id="IPR002931">
    <property type="entry name" value="Transglutaminase-like"/>
</dbReference>
<comment type="caution">
    <text evidence="2">The sequence shown here is derived from an EMBL/GenBank/DDBJ whole genome shotgun (WGS) entry which is preliminary data.</text>
</comment>
<dbReference type="Gene3D" id="2.60.40.2250">
    <property type="match status" value="1"/>
</dbReference>
<protein>
    <submittedName>
        <fullName evidence="2">Transglutaminase-like superfamily protein</fullName>
    </submittedName>
</protein>
<evidence type="ECO:0000313" key="2">
    <source>
        <dbReference type="EMBL" id="VZO35798.1"/>
    </source>
</evidence>
<reference evidence="2 3" key="1">
    <citation type="submission" date="2019-11" db="EMBL/GenBank/DDBJ databases">
        <authorList>
            <person name="Criscuolo A."/>
        </authorList>
    </citation>
    <scope>NUCLEOTIDE SEQUENCE [LARGE SCALE GENOMIC DNA]</scope>
    <source>
        <strain evidence="2">CIP111667</strain>
    </source>
</reference>
<dbReference type="Pfam" id="PF01841">
    <property type="entry name" value="Transglut_core"/>
    <property type="match status" value="1"/>
</dbReference>
<keyword evidence="3" id="KW-1185">Reference proteome</keyword>
<dbReference type="SMART" id="SM00460">
    <property type="entry name" value="TGc"/>
    <property type="match status" value="1"/>
</dbReference>
<dbReference type="PANTHER" id="PTHR33490">
    <property type="entry name" value="BLR5614 PROTEIN-RELATED"/>
    <property type="match status" value="1"/>
</dbReference>
<name>A0A7M4DFV5_9MICO</name>
<dbReference type="PANTHER" id="PTHR33490:SF12">
    <property type="entry name" value="BLL5557 PROTEIN"/>
    <property type="match status" value="1"/>
</dbReference>
<accession>A0A7M4DFV5</accession>
<feature type="domain" description="Transglutaminase-like" evidence="1">
    <location>
        <begin position="161"/>
        <end position="221"/>
    </location>
</feature>
<sequence length="277" mass="29386">MRRSVSAELDFSTGEGATQVALLIAVARAPGLEITDELTVTKDGDPVEVVEIGAPHHGVMHLVEFDAATVRGAEVRIRYRATIDGAPASALALAPAPSTSDLLTYLRPSRYAESDELLPTARREFRGLSGLALLDAVAAWVRERLFYVPGSSRVTDGAVSTMLHGQGVCRDYAHLVVALLRAMDTPARLTAVYAPGLSPMDFHAVAEAWVEGHWHVVDATGLAPRESLVRIATGRDAADTAFLSSYGGGLRMGPQRVMATVAGDLPVDQPSAAVRLP</sequence>
<organism evidence="2 3">
    <name type="scientific">Occultella aeris</name>
    <dbReference type="NCBI Taxonomy" id="2761496"/>
    <lineage>
        <taxon>Bacteria</taxon>
        <taxon>Bacillati</taxon>
        <taxon>Actinomycetota</taxon>
        <taxon>Actinomycetes</taxon>
        <taxon>Micrococcales</taxon>
        <taxon>Ruaniaceae</taxon>
        <taxon>Occultella</taxon>
    </lineage>
</organism>
<evidence type="ECO:0000313" key="3">
    <source>
        <dbReference type="Proteomes" id="UP000419743"/>
    </source>
</evidence>